<gene>
    <name evidence="2" type="ORF">EKO23_16940</name>
</gene>
<organism evidence="2 3">
    <name type="scientific">Nocardioides guangzhouensis</name>
    <dbReference type="NCBI Taxonomy" id="2497878"/>
    <lineage>
        <taxon>Bacteria</taxon>
        <taxon>Bacillati</taxon>
        <taxon>Actinomycetota</taxon>
        <taxon>Actinomycetes</taxon>
        <taxon>Propionibacteriales</taxon>
        <taxon>Nocardioidaceae</taxon>
        <taxon>Nocardioides</taxon>
    </lineage>
</organism>
<dbReference type="SUPFAM" id="SSF51182">
    <property type="entry name" value="RmlC-like cupins"/>
    <property type="match status" value="2"/>
</dbReference>
<comment type="caution">
    <text evidence="2">The sequence shown here is derived from an EMBL/GenBank/DDBJ whole genome shotgun (WGS) entry which is preliminary data.</text>
</comment>
<evidence type="ECO:0000313" key="2">
    <source>
        <dbReference type="EMBL" id="RYP84155.1"/>
    </source>
</evidence>
<dbReference type="PANTHER" id="PTHR40943:SF1">
    <property type="entry name" value="CYTOPLASMIC PROTEIN"/>
    <property type="match status" value="1"/>
</dbReference>
<dbReference type="Pfam" id="PF05899">
    <property type="entry name" value="Cupin_3"/>
    <property type="match status" value="2"/>
</dbReference>
<dbReference type="InterPro" id="IPR011051">
    <property type="entry name" value="RmlC_Cupin_sf"/>
</dbReference>
<reference evidence="2 3" key="1">
    <citation type="submission" date="2019-01" db="EMBL/GenBank/DDBJ databases">
        <title>Nocardioides guangzhouensis sp. nov., an actinobacterium isolated from soil.</title>
        <authorList>
            <person name="Fu Y."/>
            <person name="Cai Y."/>
            <person name="Lin Z."/>
            <person name="Chen P."/>
        </authorList>
    </citation>
    <scope>NUCLEOTIDE SEQUENCE [LARGE SCALE GENOMIC DNA]</scope>
    <source>
        <strain evidence="2 3">130</strain>
    </source>
</reference>
<dbReference type="InterPro" id="IPR014710">
    <property type="entry name" value="RmlC-like_jellyroll"/>
</dbReference>
<dbReference type="Proteomes" id="UP000295198">
    <property type="component" value="Unassembled WGS sequence"/>
</dbReference>
<dbReference type="RefSeq" id="WP_134719305.1">
    <property type="nucleotide sequence ID" value="NZ_SDKM01000026.1"/>
</dbReference>
<sequence>MSTGRVLAADAGAVDLGARAADVLATATVALVEDGPELGLWEAGPGEDTDEEVDEVFLVLSGSGEVTFEDGSRVSLRPGVLVRLRAGDRTIWRVTERLRKLYVATDDQGAGGGGDRVLAGDATALALTREFPSGQWVIGGWPTARVEELGRLGSARVGLWETTTGVVADIEQDECLLVLSGSGTVRFEDDGEAVDLHPGLLLRLRDGERAEWQVGTDLRVLSVAWSRS</sequence>
<keyword evidence="3" id="KW-1185">Reference proteome</keyword>
<dbReference type="EMBL" id="SDKM01000026">
    <property type="protein sequence ID" value="RYP84155.1"/>
    <property type="molecule type" value="Genomic_DNA"/>
</dbReference>
<dbReference type="PANTHER" id="PTHR40943">
    <property type="entry name" value="CYTOPLASMIC PROTEIN-RELATED"/>
    <property type="match status" value="1"/>
</dbReference>
<protein>
    <submittedName>
        <fullName evidence="2">DUF861 domain-containing protein</fullName>
    </submittedName>
</protein>
<feature type="domain" description="(S)-ureidoglycine aminohydrolase cupin" evidence="1">
    <location>
        <begin position="150"/>
        <end position="215"/>
    </location>
</feature>
<proteinExistence type="predicted"/>
<dbReference type="AlphaFoldDB" id="A0A4Q4Z9K9"/>
<evidence type="ECO:0000259" key="1">
    <source>
        <dbReference type="Pfam" id="PF05899"/>
    </source>
</evidence>
<accession>A0A4Q4Z9K9</accession>
<dbReference type="OrthoDB" id="9799053at2"/>
<dbReference type="Gene3D" id="2.60.120.10">
    <property type="entry name" value="Jelly Rolls"/>
    <property type="match status" value="2"/>
</dbReference>
<name>A0A4Q4Z9K9_9ACTN</name>
<evidence type="ECO:0000313" key="3">
    <source>
        <dbReference type="Proteomes" id="UP000295198"/>
    </source>
</evidence>
<dbReference type="InterPro" id="IPR008579">
    <property type="entry name" value="UGlyAH_Cupin_dom"/>
</dbReference>
<feature type="domain" description="(S)-ureidoglycine aminohydrolase cupin" evidence="1">
    <location>
        <begin position="38"/>
        <end position="102"/>
    </location>
</feature>